<dbReference type="AlphaFoldDB" id="A0A1V8TVB9"/>
<gene>
    <name evidence="3" type="ORF">B0A48_00670</name>
</gene>
<dbReference type="Proteomes" id="UP000192596">
    <property type="component" value="Unassembled WGS sequence"/>
</dbReference>
<comment type="caution">
    <text evidence="3">The sequence shown here is derived from an EMBL/GenBank/DDBJ whole genome shotgun (WGS) entry which is preliminary data.</text>
</comment>
<evidence type="ECO:0000313" key="3">
    <source>
        <dbReference type="EMBL" id="OQO15287.1"/>
    </source>
</evidence>
<feature type="compositionally biased region" description="Basic and acidic residues" evidence="1">
    <location>
        <begin position="583"/>
        <end position="597"/>
    </location>
</feature>
<proteinExistence type="predicted"/>
<keyword evidence="4" id="KW-1185">Reference proteome</keyword>
<feature type="compositionally biased region" description="Polar residues" evidence="1">
    <location>
        <begin position="512"/>
        <end position="528"/>
    </location>
</feature>
<name>A0A1V8TVB9_9PEZI</name>
<feature type="transmembrane region" description="Helical" evidence="2">
    <location>
        <begin position="46"/>
        <end position="69"/>
    </location>
</feature>
<feature type="region of interest" description="Disordered" evidence="1">
    <location>
        <begin position="805"/>
        <end position="826"/>
    </location>
</feature>
<keyword evidence="2" id="KW-1133">Transmembrane helix</keyword>
<organism evidence="3 4">
    <name type="scientific">Cryoendolithus antarcticus</name>
    <dbReference type="NCBI Taxonomy" id="1507870"/>
    <lineage>
        <taxon>Eukaryota</taxon>
        <taxon>Fungi</taxon>
        <taxon>Dikarya</taxon>
        <taxon>Ascomycota</taxon>
        <taxon>Pezizomycotina</taxon>
        <taxon>Dothideomycetes</taxon>
        <taxon>Dothideomycetidae</taxon>
        <taxon>Cladosporiales</taxon>
        <taxon>Cladosporiaceae</taxon>
        <taxon>Cryoendolithus</taxon>
    </lineage>
</organism>
<feature type="compositionally biased region" description="Polar residues" evidence="1">
    <location>
        <begin position="805"/>
        <end position="820"/>
    </location>
</feature>
<keyword evidence="2" id="KW-0472">Membrane</keyword>
<reference evidence="4" key="1">
    <citation type="submission" date="2017-03" db="EMBL/GenBank/DDBJ databases">
        <title>Genomes of endolithic fungi from Antarctica.</title>
        <authorList>
            <person name="Coleine C."/>
            <person name="Masonjones S."/>
            <person name="Stajich J.E."/>
        </authorList>
    </citation>
    <scope>NUCLEOTIDE SEQUENCE [LARGE SCALE GENOMIC DNA]</scope>
    <source>
        <strain evidence="4">CCFEE 5527</strain>
    </source>
</reference>
<dbReference type="OrthoDB" id="3546893at2759"/>
<evidence type="ECO:0000256" key="1">
    <source>
        <dbReference type="SAM" id="MobiDB-lite"/>
    </source>
</evidence>
<feature type="compositionally biased region" description="Polar residues" evidence="1">
    <location>
        <begin position="480"/>
        <end position="489"/>
    </location>
</feature>
<dbReference type="InParanoid" id="A0A1V8TVB9"/>
<feature type="compositionally biased region" description="Low complexity" evidence="1">
    <location>
        <begin position="459"/>
        <end position="468"/>
    </location>
</feature>
<keyword evidence="2" id="KW-0812">Transmembrane</keyword>
<accession>A0A1V8TVB9</accession>
<sequence length="1120" mass="118963">MSQMSDSSGAVDALPVQARISRDLEVKAAAMTHIHPAVTAPSSTTIIGIAVGVGCVLFLASVVVIVQIVRKRMAHKRAMALMEEGEGRDVTERTRGVRGIGDFPRPTLFPRKGSLPPAHCKAGWGALSSTEEIIGPDLSSHPSNRKRDSVSLPRRIKQRGIHLKRLKYLSAILESPRSRSARSPMPAIDSEETLPIAKIRSRANSMAQGTTSTIVEERDVFTCPDSPKPHVLPSFAVRSSGRYGATFNDQRRAQKTARSVSLGALTMPDIRNAIFGETRVERHARSISLGAHSLPPKGPVPPLPVIAPHGMGSVTVREGVCVSRMSVSSDESTGSSVLVTSPLVRGPDGGSSTQSPSLEQTVADDGAASLKDVSHRRWHQPLACDEHGNMLIPSSPPVPNITHRTSIRSSAVRYSADSTLSRQRLSASTTASLDNNAHNRLSIPQIATVDRMSMSRVSSSASSFKSGSGIRITPRKASLRRSNTVSANGSPAERRKSGILRDISGNACAPSRQASIATQDSTQSSNGDPFQWDSKPLRKPSAMKGSPNAWKGHKRQNCVRISTLTPQILGPPPSRPTSPSRMHGIEEEGSSDRESDGVHGLPFVSAARRSCPPSSAFAPKLRVQSLRASLTPSSPTLSAWNAYQEYGLPSQHSDSLLSVSASPGTDTGAVKPTLAERASVQSMTFSLSAFPSPSKTTVAPVQCDQPVPEFWVTRPSTDEPTWGVDGLDEYTTTADHLVGNGVEVKSSPPAPLPTANEYDAAWPLLNVQSRSGSQAYNPASPAIVVPGAAVTDLSSPNVASTITFSDAVSSPQSRPTSSAYHDSPPCSPKTMPAGFEAFFSRACSAKVASASASSTPRTIAEPLTSANASAHLAGITSPSLDLSNLPHLSPPRDYSPIPHAQPTQALYIHPPSPAQNLRIPSLCPSGPRPAPSKSVLQTTLALRRMNSEIDTSANRQSRRYIHGLTREPSPLLPFIGTPDLDAHGGIEGFFNFDFDPIDTVAGCGVAGALDEIDISDLERQLDGAIGGFDVPEHEDGDDSGVHLEDDGEDLVIDEVELVPRGLRMGSSVWEDGERFWQRTSLSTIPGSSPGGTGLGVEVDMSTAPMDTPGRKDRGDGWPKE</sequence>
<dbReference type="EMBL" id="NAJO01000001">
    <property type="protein sequence ID" value="OQO15287.1"/>
    <property type="molecule type" value="Genomic_DNA"/>
</dbReference>
<feature type="compositionally biased region" description="Polar residues" evidence="1">
    <location>
        <begin position="350"/>
        <end position="360"/>
    </location>
</feature>
<evidence type="ECO:0000313" key="4">
    <source>
        <dbReference type="Proteomes" id="UP000192596"/>
    </source>
</evidence>
<feature type="region of interest" description="Disordered" evidence="1">
    <location>
        <begin position="459"/>
        <end position="599"/>
    </location>
</feature>
<feature type="region of interest" description="Disordered" evidence="1">
    <location>
        <begin position="1080"/>
        <end position="1120"/>
    </location>
</feature>
<evidence type="ECO:0000256" key="2">
    <source>
        <dbReference type="SAM" id="Phobius"/>
    </source>
</evidence>
<feature type="compositionally biased region" description="Basic and acidic residues" evidence="1">
    <location>
        <begin position="1108"/>
        <end position="1120"/>
    </location>
</feature>
<feature type="region of interest" description="Disordered" evidence="1">
    <location>
        <begin position="331"/>
        <end position="360"/>
    </location>
</feature>
<protein>
    <submittedName>
        <fullName evidence="3">Uncharacterized protein</fullName>
    </submittedName>
</protein>